<name>A0ABX0YWU1_STRTL</name>
<dbReference type="InterPro" id="IPR002372">
    <property type="entry name" value="PQQ_rpt_dom"/>
</dbReference>
<dbReference type="InterPro" id="IPR015943">
    <property type="entry name" value="WD40/YVTN_repeat-like_dom_sf"/>
</dbReference>
<evidence type="ECO:0000256" key="1">
    <source>
        <dbReference type="ARBA" id="ARBA00022581"/>
    </source>
</evidence>
<dbReference type="EMBL" id="JAATEL010000014">
    <property type="protein sequence ID" value="NJP15533.1"/>
    <property type="molecule type" value="Genomic_DNA"/>
</dbReference>
<accession>A0ABX0YWU1</accession>
<feature type="domain" description="Pyrrolo-quinoline quinone repeat" evidence="4">
    <location>
        <begin position="238"/>
        <end position="359"/>
    </location>
</feature>
<evidence type="ECO:0000313" key="5">
    <source>
        <dbReference type="EMBL" id="NJP15533.1"/>
    </source>
</evidence>
<evidence type="ECO:0000256" key="2">
    <source>
        <dbReference type="SAM" id="MobiDB-lite"/>
    </source>
</evidence>
<dbReference type="Gene3D" id="2.130.10.10">
    <property type="entry name" value="YVTN repeat-like/Quinoprotein amine dehydrogenase"/>
    <property type="match status" value="2"/>
</dbReference>
<dbReference type="Pfam" id="PF13360">
    <property type="entry name" value="PQQ_2"/>
    <property type="match status" value="1"/>
</dbReference>
<feature type="compositionally biased region" description="Pro residues" evidence="2">
    <location>
        <begin position="17"/>
        <end position="51"/>
    </location>
</feature>
<dbReference type="RefSeq" id="WP_168131729.1">
    <property type="nucleotide sequence ID" value="NZ_BMVZ01000018.1"/>
</dbReference>
<keyword evidence="3" id="KW-1133">Transmembrane helix</keyword>
<evidence type="ECO:0000259" key="4">
    <source>
        <dbReference type="Pfam" id="PF13360"/>
    </source>
</evidence>
<feature type="region of interest" description="Disordered" evidence="2">
    <location>
        <begin position="185"/>
        <end position="216"/>
    </location>
</feature>
<dbReference type="PANTHER" id="PTHR13037:SF24">
    <property type="entry name" value="POLYCOMB PROTEIN PCL-RELATED"/>
    <property type="match status" value="1"/>
</dbReference>
<feature type="region of interest" description="Disordered" evidence="2">
    <location>
        <begin position="1"/>
        <end position="155"/>
    </location>
</feature>
<feature type="transmembrane region" description="Helical" evidence="3">
    <location>
        <begin position="161"/>
        <end position="183"/>
    </location>
</feature>
<dbReference type="SUPFAM" id="SSF50998">
    <property type="entry name" value="Quinoprotein alcohol dehydrogenase-like"/>
    <property type="match status" value="1"/>
</dbReference>
<reference evidence="5 6" key="1">
    <citation type="submission" date="2020-03" db="EMBL/GenBank/DDBJ databases">
        <title>WGS of actinomycetes isolated from Thailand.</title>
        <authorList>
            <person name="Thawai C."/>
        </authorList>
    </citation>
    <scope>NUCLEOTIDE SEQUENCE [LARGE SCALE GENOMIC DNA]</scope>
    <source>
        <strain evidence="5 6">NBRC 13905</strain>
    </source>
</reference>
<comment type="caution">
    <text evidence="5">The sequence shown here is derived from an EMBL/GenBank/DDBJ whole genome shotgun (WGS) entry which is preliminary data.</text>
</comment>
<sequence>MTQPPPPPENSSDDRPSQPPKPPSAPQTPPTPPQGTGPTPPAPPAGPPQPAPGYGYPQAPQPPAPPAGYGYPQAPQPPAPPAPPAGYGYPQAPQPPQPPAGYGYPGQPAAPNPYAQQPGPYGGSPYSGYGYPGQPGAPSAAPTAPQAGGSGGGSREKKKQLTIIVAAVAAIALIVGGGVWYAASSGGGTKHSATDGKGGESAGSAKEKAPADPSSRILFQHENPTVSDSISTPGSWLTDTVYAKTGVAEVAGYDLDKGTKLWTIKLPGPVCEASTHMTADGRTAILYQPAMPTEDRPTHGCSQIAALDLKAGKKLWTQTVKSGDSVETFDNITVGEDAVAVGSSSGGAAFGIADGKARWLPKPDGDCHDGGYAGGAKLVAVRECGTYDAPVLHIQTVDPKTGKVLSDYTMAEGIEDASVISTDPLVVAADAGGTAKGSAVSDFYAIDNATGKLRTHISVPGDIYAVDCDIFHAENCTNAVVGNDRLYVSTEQHGGSADSDTNEIVAFDLATGKQTGQRADAGDDWEIYPLRMDGPNIIAYKSPPWDKGGQIVSIDGETFQETVLMQNPATREVRDIETSFSPDTAEFRYGQGRLFMGDDYVTKPSSYGKDYLVVAFGTDG</sequence>
<dbReference type="Proteomes" id="UP000635996">
    <property type="component" value="Unassembled WGS sequence"/>
</dbReference>
<protein>
    <submittedName>
        <fullName evidence="5">PQQ-binding-like beta-propeller repeat protein</fullName>
    </submittedName>
</protein>
<dbReference type="InterPro" id="IPR011047">
    <property type="entry name" value="Quinoprotein_ADH-like_sf"/>
</dbReference>
<keyword evidence="1" id="KW-0945">Host-virus interaction</keyword>
<proteinExistence type="predicted"/>
<organism evidence="5 6">
    <name type="scientific">Streptomyces thermoviolaceus subsp. thermoviolaceus</name>
    <dbReference type="NCBI Taxonomy" id="66860"/>
    <lineage>
        <taxon>Bacteria</taxon>
        <taxon>Bacillati</taxon>
        <taxon>Actinomycetota</taxon>
        <taxon>Actinomycetes</taxon>
        <taxon>Kitasatosporales</taxon>
        <taxon>Streptomycetaceae</taxon>
        <taxon>Streptomyces</taxon>
    </lineage>
</organism>
<dbReference type="PANTHER" id="PTHR13037">
    <property type="entry name" value="FORMIN"/>
    <property type="match status" value="1"/>
</dbReference>
<gene>
    <name evidence="5" type="ORF">HCJ95_14830</name>
</gene>
<feature type="compositionally biased region" description="Pro residues" evidence="2">
    <location>
        <begin position="74"/>
        <end position="84"/>
    </location>
</feature>
<evidence type="ECO:0000256" key="3">
    <source>
        <dbReference type="SAM" id="Phobius"/>
    </source>
</evidence>
<keyword evidence="3" id="KW-0472">Membrane</keyword>
<feature type="compositionally biased region" description="Low complexity" evidence="2">
    <location>
        <begin position="100"/>
        <end position="147"/>
    </location>
</feature>
<keyword evidence="3" id="KW-0812">Transmembrane</keyword>
<keyword evidence="6" id="KW-1185">Reference proteome</keyword>
<evidence type="ECO:0000313" key="6">
    <source>
        <dbReference type="Proteomes" id="UP000635996"/>
    </source>
</evidence>